<dbReference type="AlphaFoldDB" id="A0A5J5E856"/>
<dbReference type="Proteomes" id="UP000326251">
    <property type="component" value="Unassembled WGS sequence"/>
</dbReference>
<gene>
    <name evidence="1" type="ORF">EMO92_04930</name>
</gene>
<sequence length="220" mass="23275">MASIYVFPAGSPNDGRLLRPQGVPDDLWAAVESVNAMPYLPGVRYREIPVPSTLADYGIGVELEAGHARFGGAGAAADVAAHAAADMSGFPPDVGTGWVMVLYCHVPRAEWGSRWRCVAFARLPLAPAENDSLAPEMYWDGMCDHLVNMDPDSLSGTVTVSQNTSFGSLAARASAGCEIRVSWTPLDVVGADGTMDAGAQVNAWAAFMASVVRSEEDDDR</sequence>
<comment type="caution">
    <text evidence="1">The sequence shown here is derived from an EMBL/GenBank/DDBJ whole genome shotgun (WGS) entry which is preliminary data.</text>
</comment>
<proteinExistence type="predicted"/>
<dbReference type="RefSeq" id="WP_150335436.1">
    <property type="nucleotide sequence ID" value="NZ_RZUG01000006.1"/>
</dbReference>
<evidence type="ECO:0000313" key="1">
    <source>
        <dbReference type="EMBL" id="KAA8825586.1"/>
    </source>
</evidence>
<protein>
    <submittedName>
        <fullName evidence="1">DUF3000 family protein</fullName>
    </submittedName>
</protein>
<accession>A0A5J5E856</accession>
<organism evidence="1 2">
    <name type="scientific">Bifidobacterium reuteri</name>
    <dbReference type="NCBI Taxonomy" id="983706"/>
    <lineage>
        <taxon>Bacteria</taxon>
        <taxon>Bacillati</taxon>
        <taxon>Actinomycetota</taxon>
        <taxon>Actinomycetes</taxon>
        <taxon>Bifidobacteriales</taxon>
        <taxon>Bifidobacteriaceae</taxon>
        <taxon>Bifidobacterium</taxon>
    </lineage>
</organism>
<dbReference type="Pfam" id="PF11452">
    <property type="entry name" value="DUF3000"/>
    <property type="match status" value="1"/>
</dbReference>
<name>A0A5J5E856_9BIFI</name>
<dbReference type="InterPro" id="IPR021555">
    <property type="entry name" value="DUF3000"/>
</dbReference>
<reference evidence="1 2" key="1">
    <citation type="journal article" date="2019" name="Syst. Appl. Microbiol.">
        <title>Characterization of Bifidobacterium species in feaces of the Egyptian fruit bat: Description of B. vespertilionis sp. nov. and B. rousetti sp. nov.</title>
        <authorList>
            <person name="Modesto M."/>
            <person name="Satti M."/>
            <person name="Watanabe K."/>
            <person name="Puglisi E."/>
            <person name="Morelli L."/>
            <person name="Huang C.-H."/>
            <person name="Liou J.-S."/>
            <person name="Miyashita M."/>
            <person name="Tamura T."/>
            <person name="Saito S."/>
            <person name="Mori K."/>
            <person name="Huang L."/>
            <person name="Sciavilla P."/>
            <person name="Sandri C."/>
            <person name="Spiezio C."/>
            <person name="Vitali F."/>
            <person name="Cavalieri D."/>
            <person name="Perpetuini G."/>
            <person name="Tofalo R."/>
            <person name="Bonetti A."/>
            <person name="Arita M."/>
            <person name="Mattarelli P."/>
        </authorList>
    </citation>
    <scope>NUCLEOTIDE SEQUENCE [LARGE SCALE GENOMIC DNA]</scope>
    <source>
        <strain evidence="1 2">RST19</strain>
    </source>
</reference>
<dbReference type="EMBL" id="RZUG01000006">
    <property type="protein sequence ID" value="KAA8825586.1"/>
    <property type="molecule type" value="Genomic_DNA"/>
</dbReference>
<evidence type="ECO:0000313" key="2">
    <source>
        <dbReference type="Proteomes" id="UP000326251"/>
    </source>
</evidence>